<keyword evidence="4" id="KW-0812">Transmembrane</keyword>
<dbReference type="InterPro" id="IPR000432">
    <property type="entry name" value="DNA_mismatch_repair_MutS_C"/>
</dbReference>
<evidence type="ECO:0000256" key="4">
    <source>
        <dbReference type="SAM" id="Phobius"/>
    </source>
</evidence>
<evidence type="ECO:0000313" key="6">
    <source>
        <dbReference type="EMBL" id="NWJ47590.1"/>
    </source>
</evidence>
<evidence type="ECO:0000256" key="2">
    <source>
        <dbReference type="ARBA" id="ARBA00022840"/>
    </source>
</evidence>
<dbReference type="RefSeq" id="WP_341471383.1">
    <property type="nucleotide sequence ID" value="NZ_CP128400.1"/>
</dbReference>
<dbReference type="InterPro" id="IPR045076">
    <property type="entry name" value="MutS"/>
</dbReference>
<evidence type="ECO:0000313" key="7">
    <source>
        <dbReference type="EMBL" id="WJW69502.1"/>
    </source>
</evidence>
<keyword evidence="4" id="KW-0472">Membrane</keyword>
<dbReference type="EMBL" id="JACATZ010000003">
    <property type="protein sequence ID" value="NWJ47590.1"/>
    <property type="molecule type" value="Genomic_DNA"/>
</dbReference>
<dbReference type="Pfam" id="PF00488">
    <property type="entry name" value="MutS_V"/>
    <property type="match status" value="1"/>
</dbReference>
<dbReference type="InterPro" id="IPR027417">
    <property type="entry name" value="P-loop_NTPase"/>
</dbReference>
<reference evidence="6 8" key="1">
    <citation type="submission" date="2020-06" db="EMBL/GenBank/DDBJ databases">
        <title>Anoxygenic phototrophic Chloroflexota member uses a Type I reaction center.</title>
        <authorList>
            <person name="Tsuji J.M."/>
            <person name="Shaw N.A."/>
            <person name="Nagashima S."/>
            <person name="Venkiteswaran J."/>
            <person name="Schiff S.L."/>
            <person name="Hanada S."/>
            <person name="Tank M."/>
            <person name="Neufeld J.D."/>
        </authorList>
    </citation>
    <scope>NUCLEOTIDE SEQUENCE [LARGE SCALE GENOMIC DNA]</scope>
    <source>
        <strain evidence="6">L227-S17</strain>
    </source>
</reference>
<protein>
    <recommendedName>
        <fullName evidence="5">DNA mismatch repair proteins mutS family domain-containing protein</fullName>
    </recommendedName>
</protein>
<dbReference type="SMART" id="SM00534">
    <property type="entry name" value="MUTSac"/>
    <property type="match status" value="1"/>
</dbReference>
<dbReference type="PANTHER" id="PTHR11361:SF99">
    <property type="entry name" value="DNA MISMATCH REPAIR PROTEIN"/>
    <property type="match status" value="1"/>
</dbReference>
<keyword evidence="1" id="KW-0547">Nucleotide-binding</keyword>
<dbReference type="AlphaFoldDB" id="A0A8T7M652"/>
<feature type="transmembrane region" description="Helical" evidence="4">
    <location>
        <begin position="58"/>
        <end position="78"/>
    </location>
</feature>
<dbReference type="PANTHER" id="PTHR11361">
    <property type="entry name" value="DNA MISMATCH REPAIR PROTEIN MUTS FAMILY MEMBER"/>
    <property type="match status" value="1"/>
</dbReference>
<evidence type="ECO:0000313" key="8">
    <source>
        <dbReference type="Proteomes" id="UP000521676"/>
    </source>
</evidence>
<dbReference type="CDD" id="cd03283">
    <property type="entry name" value="ABC_MutS-like"/>
    <property type="match status" value="1"/>
</dbReference>
<dbReference type="Proteomes" id="UP001431572">
    <property type="component" value="Chromosome 2"/>
</dbReference>
<dbReference type="GO" id="GO:0006298">
    <property type="term" value="P:mismatch repair"/>
    <property type="evidence" value="ECO:0007669"/>
    <property type="project" value="InterPro"/>
</dbReference>
<reference evidence="7" key="2">
    <citation type="journal article" date="2024" name="Nature">
        <title>Anoxygenic phototroph of the Chloroflexota uses a type I reaction centre.</title>
        <authorList>
            <person name="Tsuji J.M."/>
            <person name="Shaw N.A."/>
            <person name="Nagashima S."/>
            <person name="Venkiteswaran J.J."/>
            <person name="Schiff S.L."/>
            <person name="Watanabe T."/>
            <person name="Fukui M."/>
            <person name="Hanada S."/>
            <person name="Tank M."/>
            <person name="Neufeld J.D."/>
        </authorList>
    </citation>
    <scope>NUCLEOTIDE SEQUENCE</scope>
    <source>
        <strain evidence="7">L227-S17</strain>
    </source>
</reference>
<name>A0A8T7M652_9CHLR</name>
<feature type="transmembrane region" description="Helical" evidence="4">
    <location>
        <begin position="35"/>
        <end position="52"/>
    </location>
</feature>
<dbReference type="GO" id="GO:0030983">
    <property type="term" value="F:mismatched DNA binding"/>
    <property type="evidence" value="ECO:0007669"/>
    <property type="project" value="InterPro"/>
</dbReference>
<evidence type="ECO:0000256" key="3">
    <source>
        <dbReference type="ARBA" id="ARBA00023125"/>
    </source>
</evidence>
<keyword evidence="4" id="KW-1133">Transmembrane helix</keyword>
<dbReference type="GO" id="GO:0140664">
    <property type="term" value="F:ATP-dependent DNA damage sensor activity"/>
    <property type="evidence" value="ECO:0007669"/>
    <property type="project" value="InterPro"/>
</dbReference>
<proteinExistence type="predicted"/>
<dbReference type="Gene3D" id="1.10.1420.10">
    <property type="match status" value="1"/>
</dbReference>
<dbReference type="InterPro" id="IPR036187">
    <property type="entry name" value="DNA_mismatch_repair_MutS_sf"/>
</dbReference>
<keyword evidence="3" id="KW-0238">DNA-binding</keyword>
<dbReference type="GO" id="GO:0005524">
    <property type="term" value="F:ATP binding"/>
    <property type="evidence" value="ECO:0007669"/>
    <property type="project" value="UniProtKB-KW"/>
</dbReference>
<keyword evidence="9" id="KW-1185">Reference proteome</keyword>
<feature type="transmembrane region" description="Helical" evidence="4">
    <location>
        <begin position="241"/>
        <end position="263"/>
    </location>
</feature>
<gene>
    <name evidence="6" type="ORF">HXX08_17175</name>
    <name evidence="7" type="ORF">OZ401_003119</name>
</gene>
<dbReference type="Gene3D" id="3.40.50.300">
    <property type="entry name" value="P-loop containing nucleotide triphosphate hydrolases"/>
    <property type="match status" value="1"/>
</dbReference>
<evidence type="ECO:0000259" key="5">
    <source>
        <dbReference type="SMART" id="SM00534"/>
    </source>
</evidence>
<keyword evidence="2" id="KW-0067">ATP-binding</keyword>
<evidence type="ECO:0000256" key="1">
    <source>
        <dbReference type="ARBA" id="ARBA00022741"/>
    </source>
</evidence>
<evidence type="ECO:0000313" key="9">
    <source>
        <dbReference type="Proteomes" id="UP001431572"/>
    </source>
</evidence>
<sequence length="615" mass="69959">MIAPAKQARLEALQNKTIRLELKIKRLKAANERFLWIRTLLFFGSILLASIAGYSWGIWLALSVLALSLIPFVLIVRINQRFDKSIERYNGWMRLTRQDIARIRLAWSGIPSFKIPALSGFDHPFDRDLDICGDFSLHQLINTAYTQEGSLRLRDWLLQTNPCIEEIQKRQKLVTELAQLTLFRGKLQLITSLNANNLSEVWNGRRLLEWLQRHVVSKSLVPVTLILSGLAFLNLLLLGLFVIQLVPALWLTTFVLYIIIYNLKGLETRGIYEEAYSLLDGLSNLKEVLLYLEKYRYGHHKALYELCQPLLESKKRPSALIKRLNRIVTGIALQRNGVIWLALNAVIPWRYYATLLLGKIQAEILADLPGWLEVWYELEALNSLASFCYLNPEYTFPEIKDSGEPIIKTEGLGHPLIAPDAKVCNDFSMRWQHTQLALITGSNMAGKSSFLRAVGVNLSLAYAGAPVNAANFTTSLFRLYSCIRVSDSVTDGFSYFYAEVRRLKSLLESARAASAQPLFYLIDEIFRGTNNRERLVGSRAYLQTLLTENCMGLVATHDLELVKLETEAALLKNYHFKEDVREGKMLFDFKLRSGPCPTTNALLIMRLEGLPVGED</sequence>
<dbReference type="SUPFAM" id="SSF52540">
    <property type="entry name" value="P-loop containing nucleoside triphosphate hydrolases"/>
    <property type="match status" value="1"/>
</dbReference>
<dbReference type="SUPFAM" id="SSF48334">
    <property type="entry name" value="DNA repair protein MutS, domain III"/>
    <property type="match status" value="1"/>
</dbReference>
<feature type="transmembrane region" description="Helical" evidence="4">
    <location>
        <begin position="215"/>
        <end position="235"/>
    </location>
</feature>
<dbReference type="GO" id="GO:0005829">
    <property type="term" value="C:cytosol"/>
    <property type="evidence" value="ECO:0007669"/>
    <property type="project" value="TreeGrafter"/>
</dbReference>
<accession>A0A8T7M652</accession>
<dbReference type="Proteomes" id="UP000521676">
    <property type="component" value="Unassembled WGS sequence"/>
</dbReference>
<dbReference type="EMBL" id="CP128400">
    <property type="protein sequence ID" value="WJW69502.1"/>
    <property type="molecule type" value="Genomic_DNA"/>
</dbReference>
<feature type="domain" description="DNA mismatch repair proteins mutS family" evidence="5">
    <location>
        <begin position="434"/>
        <end position="614"/>
    </location>
</feature>
<organism evidence="6 8">
    <name type="scientific">Candidatus Chlorohelix allophototropha</name>
    <dbReference type="NCBI Taxonomy" id="3003348"/>
    <lineage>
        <taxon>Bacteria</taxon>
        <taxon>Bacillati</taxon>
        <taxon>Chloroflexota</taxon>
        <taxon>Chloroflexia</taxon>
        <taxon>Candidatus Chloroheliales</taxon>
        <taxon>Candidatus Chloroheliaceae</taxon>
        <taxon>Candidatus Chlorohelix</taxon>
    </lineage>
</organism>